<name>A0ABP9S929_9MICC</name>
<dbReference type="Pfam" id="PF08401">
    <property type="entry name" value="ArdcN"/>
    <property type="match status" value="1"/>
</dbReference>
<feature type="domain" description="IrrE N-terminal-like" evidence="2">
    <location>
        <begin position="215"/>
        <end position="281"/>
    </location>
</feature>
<evidence type="ECO:0000259" key="3">
    <source>
        <dbReference type="Pfam" id="PF08401"/>
    </source>
</evidence>
<comment type="caution">
    <text evidence="4">The sequence shown here is derived from an EMBL/GenBank/DDBJ whole genome shotgun (WGS) entry which is preliminary data.</text>
</comment>
<evidence type="ECO:0000313" key="5">
    <source>
        <dbReference type="Proteomes" id="UP001500200"/>
    </source>
</evidence>
<dbReference type="InterPro" id="IPR010359">
    <property type="entry name" value="IrrE_HExxH"/>
</dbReference>
<dbReference type="InterPro" id="IPR013610">
    <property type="entry name" value="ArdC_N"/>
</dbReference>
<evidence type="ECO:0000313" key="4">
    <source>
        <dbReference type="EMBL" id="GAA5192310.1"/>
    </source>
</evidence>
<proteinExistence type="predicted"/>
<dbReference type="Proteomes" id="UP001500200">
    <property type="component" value="Unassembled WGS sequence"/>
</dbReference>
<protein>
    <recommendedName>
        <fullName evidence="6">DUF1738 domain-containing protein</fullName>
    </recommendedName>
</protein>
<reference evidence="5" key="1">
    <citation type="journal article" date="2019" name="Int. J. Syst. Evol. Microbiol.">
        <title>The Global Catalogue of Microorganisms (GCM) 10K type strain sequencing project: providing services to taxonomists for standard genome sequencing and annotation.</title>
        <authorList>
            <consortium name="The Broad Institute Genomics Platform"/>
            <consortium name="The Broad Institute Genome Sequencing Center for Infectious Disease"/>
            <person name="Wu L."/>
            <person name="Ma J."/>
        </authorList>
    </citation>
    <scope>NUCLEOTIDE SEQUENCE [LARGE SCALE GENOMIC DNA]</scope>
    <source>
        <strain evidence="5">JCM 18514</strain>
    </source>
</reference>
<evidence type="ECO:0000256" key="1">
    <source>
        <dbReference type="SAM" id="MobiDB-lite"/>
    </source>
</evidence>
<dbReference type="EMBL" id="BAABKK010000010">
    <property type="protein sequence ID" value="GAA5192310.1"/>
    <property type="molecule type" value="Genomic_DNA"/>
</dbReference>
<feature type="domain" description="N-terminal" evidence="3">
    <location>
        <begin position="59"/>
        <end position="120"/>
    </location>
</feature>
<evidence type="ECO:0008006" key="6">
    <source>
        <dbReference type="Google" id="ProtNLM"/>
    </source>
</evidence>
<organism evidence="4 5">
    <name type="scientific">Arthrobacter gyeryongensis</name>
    <dbReference type="NCBI Taxonomy" id="1650592"/>
    <lineage>
        <taxon>Bacteria</taxon>
        <taxon>Bacillati</taxon>
        <taxon>Actinomycetota</taxon>
        <taxon>Actinomycetes</taxon>
        <taxon>Micrococcales</taxon>
        <taxon>Micrococcaceae</taxon>
        <taxon>Arthrobacter</taxon>
    </lineage>
</organism>
<feature type="region of interest" description="Disordered" evidence="1">
    <location>
        <begin position="1"/>
        <end position="29"/>
    </location>
</feature>
<accession>A0ABP9S929</accession>
<sequence length="390" mass="41163">MAVVAPRSEGARRSKHPGAGAAGPATSRLTPEERIAALTDGLHTILEKAVESPSHWQILLDASATLWRYSGGNVALLMMQMAQRGTDEPTLVAGFREWERHGRSVLKGEHALWVIAPRTARMQDFTLPDGTRQRIRAGENPPTGAVDDGKKTVITGWRGQAVFDVSQTQGTPLLVPRDVPASGVVAAELFDSLAEVAHKHGFEVHVDNAQYGLTSGYTDFAKHCVQVGAWLSPEERTAVLAHELGHVLLHGSDDAVGRLYGSSADHRGLAEVEAESIAYTVLRAHGIDRGPQSASYLAGWADAVIETENGASGRDAGGRLPVSRVEIAKSVLGRVTAATKGILEVTHPTGFGGKLPAVDAGPRLVQPVSYVGVGMPRPSVDGPSIAGPGL</sequence>
<evidence type="ECO:0000259" key="2">
    <source>
        <dbReference type="Pfam" id="PF06114"/>
    </source>
</evidence>
<gene>
    <name evidence="4" type="ORF">GCM10023346_13980</name>
</gene>
<dbReference type="Pfam" id="PF06114">
    <property type="entry name" value="Peptidase_M78"/>
    <property type="match status" value="1"/>
</dbReference>
<dbReference type="Gene3D" id="1.10.10.2910">
    <property type="match status" value="1"/>
</dbReference>
<keyword evidence="5" id="KW-1185">Reference proteome</keyword>